<protein>
    <submittedName>
        <fullName evidence="1">Uncharacterized protein</fullName>
    </submittedName>
</protein>
<evidence type="ECO:0000313" key="1">
    <source>
        <dbReference type="EMBL" id="NWE77824.1"/>
    </source>
</evidence>
<organism evidence="1 2">
    <name type="scientific">Pseudomonas yamanorum</name>
    <dbReference type="NCBI Taxonomy" id="515393"/>
    <lineage>
        <taxon>Bacteria</taxon>
        <taxon>Pseudomonadati</taxon>
        <taxon>Pseudomonadota</taxon>
        <taxon>Gammaproteobacteria</taxon>
        <taxon>Pseudomonadales</taxon>
        <taxon>Pseudomonadaceae</taxon>
        <taxon>Pseudomonas</taxon>
    </lineage>
</organism>
<evidence type="ECO:0000313" key="2">
    <source>
        <dbReference type="Proteomes" id="UP000537188"/>
    </source>
</evidence>
<reference evidence="1 2" key="1">
    <citation type="submission" date="2020-04" db="EMBL/GenBank/DDBJ databases">
        <title>Molecular characterization of pseudomonads from Agaricus bisporus reveal novel blotch 2 pathogens in Western Europe.</title>
        <authorList>
            <person name="Taparia T."/>
            <person name="Krijger M."/>
            <person name="Haynes E."/>
            <person name="Elpinstone J.G."/>
            <person name="Noble R."/>
            <person name="Van Der Wolf J."/>
        </authorList>
    </citation>
    <scope>NUCLEOTIDE SEQUENCE [LARGE SCALE GENOMIC DNA]</scope>
    <source>
        <strain evidence="1 2">IPO3781</strain>
    </source>
</reference>
<dbReference type="EMBL" id="JACARF010000023">
    <property type="protein sequence ID" value="NWE77824.1"/>
    <property type="molecule type" value="Genomic_DNA"/>
</dbReference>
<dbReference type="RefSeq" id="WP_177115224.1">
    <property type="nucleotide sequence ID" value="NZ_JACARF010000023.1"/>
</dbReference>
<comment type="caution">
    <text evidence="1">The sequence shown here is derived from an EMBL/GenBank/DDBJ whole genome shotgun (WGS) entry which is preliminary data.</text>
</comment>
<gene>
    <name evidence="1" type="ORF">HX828_19865</name>
</gene>
<dbReference type="SUPFAM" id="SSF51905">
    <property type="entry name" value="FAD/NAD(P)-binding domain"/>
    <property type="match status" value="1"/>
</dbReference>
<dbReference type="Proteomes" id="UP000537188">
    <property type="component" value="Unassembled WGS sequence"/>
</dbReference>
<name>A0A7Y8FEV3_9PSED</name>
<dbReference type="AlphaFoldDB" id="A0A7Y8FEV3"/>
<sequence length="189" mass="19982">MAAIPATQLVEATGCSTLFQTERGGHVPDTDSLLHTSLPFVLVAGDCAGVWESKSLDDYYISRCEGRIAAHTALVALVALGVDIAQSDNVQVGKAPAPDEPACDVAASRTAWVRASTLHAQNEPFVCLCEEVTASEILALQPRRYLDWTPADEALENAMTAQQNGSPNPDVTKVSHSCLHGAVPGKSFP</sequence>
<dbReference type="InterPro" id="IPR036188">
    <property type="entry name" value="FAD/NAD-bd_sf"/>
</dbReference>
<accession>A0A7Y8FEV3</accession>
<proteinExistence type="predicted"/>